<dbReference type="Pfam" id="PF00171">
    <property type="entry name" value="Aldedh"/>
    <property type="match status" value="1"/>
</dbReference>
<evidence type="ECO:0000256" key="2">
    <source>
        <dbReference type="PROSITE-ProRule" id="PRU10007"/>
    </source>
</evidence>
<accession>A0ABW3VQI9</accession>
<feature type="active site" evidence="2">
    <location>
        <position position="258"/>
    </location>
</feature>
<dbReference type="Gene3D" id="3.40.605.10">
    <property type="entry name" value="Aldehyde Dehydrogenase, Chain A, domain 1"/>
    <property type="match status" value="1"/>
</dbReference>
<dbReference type="InterPro" id="IPR016161">
    <property type="entry name" value="Ald_DH/histidinol_DH"/>
</dbReference>
<evidence type="ECO:0000256" key="3">
    <source>
        <dbReference type="RuleBase" id="RU003345"/>
    </source>
</evidence>
<gene>
    <name evidence="5" type="ORF">ACFQ34_29515</name>
</gene>
<dbReference type="PROSITE" id="PS00687">
    <property type="entry name" value="ALDEHYDE_DEHYDR_GLU"/>
    <property type="match status" value="1"/>
</dbReference>
<dbReference type="InterPro" id="IPR015590">
    <property type="entry name" value="Aldehyde_DH_dom"/>
</dbReference>
<organism evidence="5 6">
    <name type="scientific">Pseudonocardia benzenivorans</name>
    <dbReference type="NCBI Taxonomy" id="228005"/>
    <lineage>
        <taxon>Bacteria</taxon>
        <taxon>Bacillati</taxon>
        <taxon>Actinomycetota</taxon>
        <taxon>Actinomycetes</taxon>
        <taxon>Pseudonocardiales</taxon>
        <taxon>Pseudonocardiaceae</taxon>
        <taxon>Pseudonocardia</taxon>
    </lineage>
</organism>
<dbReference type="PANTHER" id="PTHR11699">
    <property type="entry name" value="ALDEHYDE DEHYDROGENASE-RELATED"/>
    <property type="match status" value="1"/>
</dbReference>
<dbReference type="RefSeq" id="WP_379653334.1">
    <property type="nucleotide sequence ID" value="NZ_JBHTMB010000288.1"/>
</dbReference>
<dbReference type="InterPro" id="IPR029510">
    <property type="entry name" value="Ald_DH_CS_GLU"/>
</dbReference>
<comment type="similarity">
    <text evidence="3">Belongs to the aldehyde dehydrogenase family.</text>
</comment>
<dbReference type="Proteomes" id="UP001597182">
    <property type="component" value="Unassembled WGS sequence"/>
</dbReference>
<evidence type="ECO:0000313" key="6">
    <source>
        <dbReference type="Proteomes" id="UP001597182"/>
    </source>
</evidence>
<keyword evidence="6" id="KW-1185">Reference proteome</keyword>
<dbReference type="SUPFAM" id="SSF53720">
    <property type="entry name" value="ALDH-like"/>
    <property type="match status" value="1"/>
</dbReference>
<reference evidence="6" key="1">
    <citation type="journal article" date="2019" name="Int. J. Syst. Evol. Microbiol.">
        <title>The Global Catalogue of Microorganisms (GCM) 10K type strain sequencing project: providing services to taxonomists for standard genome sequencing and annotation.</title>
        <authorList>
            <consortium name="The Broad Institute Genomics Platform"/>
            <consortium name="The Broad Institute Genome Sequencing Center for Infectious Disease"/>
            <person name="Wu L."/>
            <person name="Ma J."/>
        </authorList>
    </citation>
    <scope>NUCLEOTIDE SEQUENCE [LARGE SCALE GENOMIC DNA]</scope>
    <source>
        <strain evidence="6">CCUG 49018</strain>
    </source>
</reference>
<dbReference type="Gene3D" id="3.40.309.10">
    <property type="entry name" value="Aldehyde Dehydrogenase, Chain A, domain 2"/>
    <property type="match status" value="1"/>
</dbReference>
<dbReference type="InterPro" id="IPR016162">
    <property type="entry name" value="Ald_DH_N"/>
</dbReference>
<dbReference type="EMBL" id="JBHTMB010000288">
    <property type="protein sequence ID" value="MFD1237442.1"/>
    <property type="molecule type" value="Genomic_DNA"/>
</dbReference>
<comment type="caution">
    <text evidence="5">The sequence shown here is derived from an EMBL/GenBank/DDBJ whole genome shotgun (WGS) entry which is preliminary data.</text>
</comment>
<evidence type="ECO:0000313" key="5">
    <source>
        <dbReference type="EMBL" id="MFD1237442.1"/>
    </source>
</evidence>
<evidence type="ECO:0000256" key="1">
    <source>
        <dbReference type="ARBA" id="ARBA00023002"/>
    </source>
</evidence>
<evidence type="ECO:0000259" key="4">
    <source>
        <dbReference type="Pfam" id="PF00171"/>
    </source>
</evidence>
<sequence length="492" mass="52522">MVVPEAPPAHRVMDREWRMVVAGQQHDVARRYVTENPATELALAEVPDCKPEDVAHAVAAAQAAQPAWARTAPRERARHVRRFAEALREHREELATIDALDGGFPISSMRLDVDAAAEYIEIMCDLALGLGGRTIPASAQHLHYTLQQPYGVVARIVPYNHPVFFAASKIAAPLVAGNSVVLKAPEQAPLSALRIAEIADQVLPPGLLTVITGRGPDSGRALVRHPGVRRIAFIGSEQTGRSIQRDAADTGVKDVTLELGGKNAMIVLPDADPVRAAAGAVSGMNFTATMGQSCGSTSRLLVHRDLADEVLEHVRALVGRIRVGEPLAEETEMGPLITRTHYDRVLGAIDTARGDGAEVVTGGGRPEGSGDRGWFVAPTVLANLPRDSTVARTEIFGPVLSVMTFDDVDEAVDIANGVDYGLTAAVWTENVGAAHSLAARLDAGYVWINGSSRHFWGVPFGGFKDSGIGREDSLEELVSFSQTKAVNVLLPE</sequence>
<name>A0ABW3VQI9_9PSEU</name>
<proteinExistence type="inferred from homology"/>
<protein>
    <submittedName>
        <fullName evidence="5">Aldehyde dehydrogenase family protein</fullName>
    </submittedName>
</protein>
<dbReference type="InterPro" id="IPR016163">
    <property type="entry name" value="Ald_DH_C"/>
</dbReference>
<keyword evidence="1 3" id="KW-0560">Oxidoreductase</keyword>
<feature type="domain" description="Aldehyde dehydrogenase" evidence="4">
    <location>
        <begin position="30"/>
        <end position="486"/>
    </location>
</feature>